<evidence type="ECO:0000313" key="3">
    <source>
        <dbReference type="EMBL" id="MDV0441073.1"/>
    </source>
</evidence>
<evidence type="ECO:0000313" key="4">
    <source>
        <dbReference type="Proteomes" id="UP001273136"/>
    </source>
</evidence>
<evidence type="ECO:0000259" key="2">
    <source>
        <dbReference type="Pfam" id="PF07790"/>
    </source>
</evidence>
<dbReference type="Proteomes" id="UP001273136">
    <property type="component" value="Unassembled WGS sequence"/>
</dbReference>
<feature type="domain" description="Archaeal Type IV pilin N-terminal" evidence="2">
    <location>
        <begin position="11"/>
        <end position="70"/>
    </location>
</feature>
<keyword evidence="4" id="KW-1185">Reference proteome</keyword>
<comment type="caution">
    <text evidence="3">The sequence shown here is derived from an EMBL/GenBank/DDBJ whole genome shotgun (WGS) entry which is preliminary data.</text>
</comment>
<dbReference type="AlphaFoldDB" id="A0AAE4MCN0"/>
<gene>
    <name evidence="3" type="ORF">McpAg1_02520</name>
</gene>
<keyword evidence="1" id="KW-1133">Transmembrane helix</keyword>
<dbReference type="InterPro" id="IPR012859">
    <property type="entry name" value="Pilin_N_archaeal"/>
</dbReference>
<feature type="transmembrane region" description="Helical" evidence="1">
    <location>
        <begin position="12"/>
        <end position="37"/>
    </location>
</feature>
<dbReference type="Pfam" id="PF07790">
    <property type="entry name" value="Pilin_N"/>
    <property type="match status" value="1"/>
</dbReference>
<accession>A0AAE4MCN0</accession>
<dbReference type="NCBIfam" id="TIGR02537">
    <property type="entry name" value="arch_flag_Nterm"/>
    <property type="match status" value="1"/>
</dbReference>
<evidence type="ECO:0000256" key="1">
    <source>
        <dbReference type="SAM" id="Phobius"/>
    </source>
</evidence>
<name>A0AAE4MCN0_9EURY</name>
<dbReference type="EMBL" id="JAWDKA010000001">
    <property type="protein sequence ID" value="MDV0441073.1"/>
    <property type="molecule type" value="Genomic_DNA"/>
</dbReference>
<dbReference type="InterPro" id="IPR013373">
    <property type="entry name" value="Flagellin/pilin_N_arc"/>
</dbReference>
<organism evidence="3 4">
    <name type="scientific">Methanorbis furvi</name>
    <dbReference type="NCBI Taxonomy" id="3028299"/>
    <lineage>
        <taxon>Archaea</taxon>
        <taxon>Methanobacteriati</taxon>
        <taxon>Methanobacteriota</taxon>
        <taxon>Stenosarchaea group</taxon>
        <taxon>Methanomicrobia</taxon>
        <taxon>Methanomicrobiales</taxon>
        <taxon>Methanocorpusculaceae</taxon>
        <taxon>Methanorbis</taxon>
    </lineage>
</organism>
<reference evidence="3" key="1">
    <citation type="submission" date="2023-06" db="EMBL/GenBank/DDBJ databases">
        <title>Genome sequence of Methancorpusculaceae sp. Ag1.</title>
        <authorList>
            <person name="Protasov E."/>
            <person name="Platt K."/>
            <person name="Poehlein A."/>
            <person name="Daniel R."/>
            <person name="Brune A."/>
        </authorList>
    </citation>
    <scope>NUCLEOTIDE SEQUENCE</scope>
    <source>
        <strain evidence="3">Ag1</strain>
    </source>
</reference>
<keyword evidence="1" id="KW-0472">Membrane</keyword>
<sequence>MNTNNSPEKNDAVSPVVGVMLMLVVTIIIAALVSAFAGGLATTAEIRPTVVMEVSYSQSNGLIITNTGSSSTPTDFSVWIRPGEETGMTDYAYEIPLESSKIASAFSTGTSLYVSAATIKDALEEEYGQSRQPWMITCDLDDSRNAIGKSFYVELVDESGTFAKAKGVVQA</sequence>
<keyword evidence="1" id="KW-0812">Transmembrane</keyword>
<protein>
    <recommendedName>
        <fullName evidence="2">Archaeal Type IV pilin N-terminal domain-containing protein</fullName>
    </recommendedName>
</protein>
<proteinExistence type="predicted"/>